<reference evidence="2 3" key="1">
    <citation type="submission" date="2023-10" db="EMBL/GenBank/DDBJ databases">
        <title>Novel methanotroph of the genus Methylocapsa from a subarctic wetland.</title>
        <authorList>
            <person name="Belova S.E."/>
            <person name="Oshkin I.Y."/>
            <person name="Miroshnikov K."/>
            <person name="Dedysh S.N."/>
        </authorList>
    </citation>
    <scope>NUCLEOTIDE SEQUENCE [LARGE SCALE GENOMIC DNA]</scope>
    <source>
        <strain evidence="2 3">RX1</strain>
    </source>
</reference>
<sequence length="178" mass="19853">MKLGVMRRPSPSHPHIDQARPDLSSGFALFNKRIEVIDQSVSVQPTIDVENRIGPLGLCRSSPRSPTSPSLWWVMVEQLPTKWFAGLSSQNKTIVLSKIVYEFTILIRMLPLSPLDATGVRKIQGVGELTHRIVPYLIALNSGDKERFADEELIALFTAADDYELGQRFNGPGALSRR</sequence>
<evidence type="ECO:0000256" key="1">
    <source>
        <dbReference type="SAM" id="MobiDB-lite"/>
    </source>
</evidence>
<accession>A0ABZ0HUG8</accession>
<keyword evidence="3" id="KW-1185">Reference proteome</keyword>
<name>A0ABZ0HUG8_9HYPH</name>
<protein>
    <submittedName>
        <fullName evidence="2">Uncharacterized protein</fullName>
    </submittedName>
</protein>
<dbReference type="RefSeq" id="WP_407340511.1">
    <property type="nucleotide sequence ID" value="NZ_CP136862.1"/>
</dbReference>
<proteinExistence type="predicted"/>
<dbReference type="Proteomes" id="UP001626536">
    <property type="component" value="Chromosome"/>
</dbReference>
<gene>
    <name evidence="2" type="ORF">RZS28_06455</name>
</gene>
<evidence type="ECO:0000313" key="2">
    <source>
        <dbReference type="EMBL" id="WOJ90922.1"/>
    </source>
</evidence>
<feature type="region of interest" description="Disordered" evidence="1">
    <location>
        <begin position="1"/>
        <end position="20"/>
    </location>
</feature>
<evidence type="ECO:0000313" key="3">
    <source>
        <dbReference type="Proteomes" id="UP001626536"/>
    </source>
</evidence>
<dbReference type="EMBL" id="CP136862">
    <property type="protein sequence ID" value="WOJ90922.1"/>
    <property type="molecule type" value="Genomic_DNA"/>
</dbReference>
<organism evidence="2 3">
    <name type="scientific">Methylocapsa polymorpha</name>
    <dbReference type="NCBI Taxonomy" id="3080828"/>
    <lineage>
        <taxon>Bacteria</taxon>
        <taxon>Pseudomonadati</taxon>
        <taxon>Pseudomonadota</taxon>
        <taxon>Alphaproteobacteria</taxon>
        <taxon>Hyphomicrobiales</taxon>
        <taxon>Beijerinckiaceae</taxon>
        <taxon>Methylocapsa</taxon>
    </lineage>
</organism>